<evidence type="ECO:0000313" key="3">
    <source>
        <dbReference type="Proteomes" id="UP001369958"/>
    </source>
</evidence>
<evidence type="ECO:0000256" key="1">
    <source>
        <dbReference type="SAM" id="MobiDB-lite"/>
    </source>
</evidence>
<feature type="region of interest" description="Disordered" evidence="1">
    <location>
        <begin position="155"/>
        <end position="189"/>
    </location>
</feature>
<dbReference type="RefSeq" id="WP_338611021.1">
    <property type="nucleotide sequence ID" value="NZ_CP146276.1"/>
</dbReference>
<dbReference type="InterPro" id="IPR010680">
    <property type="entry name" value="TraH_2"/>
</dbReference>
<geneLocation type="plasmid" evidence="2 3">
    <name>unnamed</name>
</geneLocation>
<dbReference type="Proteomes" id="UP001369958">
    <property type="component" value="Plasmid unnamed"/>
</dbReference>
<dbReference type="EMBL" id="CP146276">
    <property type="protein sequence ID" value="WWT34881.1"/>
    <property type="molecule type" value="Genomic_DNA"/>
</dbReference>
<reference evidence="2 3" key="1">
    <citation type="submission" date="2024-02" db="EMBL/GenBank/DDBJ databases">
        <title>Complete genome sequence of Pelagibacterium nitratireducens ZH15.</title>
        <authorList>
            <person name="Zhao L.H."/>
        </authorList>
    </citation>
    <scope>NUCLEOTIDE SEQUENCE [LARGE SCALE GENOMIC DNA]</scope>
    <source>
        <strain evidence="2 3">ZH15</strain>
        <plasmid evidence="2 3">unnamed</plasmid>
    </source>
</reference>
<name>A0ABZ2IAG3_9HYPH</name>
<keyword evidence="3" id="KW-1185">Reference proteome</keyword>
<protein>
    <submittedName>
        <fullName evidence="2">Conjugal transfer protein TraH</fullName>
    </submittedName>
</protein>
<keyword evidence="2" id="KW-0614">Plasmid</keyword>
<organism evidence="2 3">
    <name type="scientific">Pelagibacterium nitratireducens</name>
    <dbReference type="NCBI Taxonomy" id="1046114"/>
    <lineage>
        <taxon>Bacteria</taxon>
        <taxon>Pseudomonadati</taxon>
        <taxon>Pseudomonadota</taxon>
        <taxon>Alphaproteobacteria</taxon>
        <taxon>Hyphomicrobiales</taxon>
        <taxon>Devosiaceae</taxon>
        <taxon>Pelagibacterium</taxon>
    </lineage>
</organism>
<gene>
    <name evidence="2" type="ORF">V6617_18520</name>
</gene>
<evidence type="ECO:0000313" key="2">
    <source>
        <dbReference type="EMBL" id="WWT34881.1"/>
    </source>
</evidence>
<sequence length="210" mass="23218">MIDPELIQLCADPRLEVEIVQQFVSEMNASDHLTIHVSQGKRTILVPKPETIEQAVETTREWVGQANVRVGVTQYPAGLGVTDPSQISHELFDSCENLRMGTELFDKVLRVVTQWYGGPAEPAFEDAIYAYRTGWFEGERIFYAEDPEVEVMAPERSTAQAEPGTGDAAQAEAEAGPSEPPFSYQDPNSASIRIDLSGIRVHNQEPPSSQ</sequence>
<dbReference type="Pfam" id="PF06871">
    <property type="entry name" value="TraH_2"/>
    <property type="match status" value="1"/>
</dbReference>
<proteinExistence type="predicted"/>
<accession>A0ABZ2IAG3</accession>